<dbReference type="SUPFAM" id="SSF52266">
    <property type="entry name" value="SGNH hydrolase"/>
    <property type="match status" value="1"/>
</dbReference>
<sequence>MLAGLVSTLAINIYMDPLWYFDGNKLTKQNFAFNERLSKPNRYIKTSDNYDCLILGSSRATLLNESLIEGYNCYNFAFSGGKTEEYLAYSKWLNNRGASPRRIIIAIDDRDFTIVPGPINIPDFIQANSAPPVFWKNYLTLGSLNMSRRLLANISPLPRYYDDEFYCRIFDTAPVYKPELEDRSQVVLKENIAELYRELKGIFKNSEFIAYITPVSTWKVASRTERESKHYFQSAYAISTLFNPLYDFSIPSDRTSKTDNTYDGDHYSVELNNEISTVLNNGTTGFGIKVNDLSERDYINIYTKALNKYKAELMIDTVSVVSEK</sequence>
<dbReference type="EMBL" id="CP019343">
    <property type="protein sequence ID" value="ARN74093.1"/>
    <property type="molecule type" value="Genomic_DNA"/>
</dbReference>
<reference evidence="1 2" key="1">
    <citation type="submission" date="2016-11" db="EMBL/GenBank/DDBJ databases">
        <title>Trade-off between light-utilization and light-protection in marine flavobacteria.</title>
        <authorList>
            <person name="Kumagai Y."/>
        </authorList>
    </citation>
    <scope>NUCLEOTIDE SEQUENCE [LARGE SCALE GENOMIC DNA]</scope>
    <source>
        <strain evidence="1 2">NBRC 107125</strain>
    </source>
</reference>
<keyword evidence="2" id="KW-1185">Reference proteome</keyword>
<gene>
    <name evidence="1" type="ORF">BST96_08135</name>
</gene>
<organism evidence="1 2">
    <name type="scientific">Oceanicoccus sagamiensis</name>
    <dbReference type="NCBI Taxonomy" id="716816"/>
    <lineage>
        <taxon>Bacteria</taxon>
        <taxon>Pseudomonadati</taxon>
        <taxon>Pseudomonadota</taxon>
        <taxon>Gammaproteobacteria</taxon>
        <taxon>Cellvibrionales</taxon>
        <taxon>Spongiibacteraceae</taxon>
        <taxon>Oceanicoccus</taxon>
    </lineage>
</organism>
<dbReference type="KEGG" id="osg:BST96_08135"/>
<proteinExistence type="predicted"/>
<dbReference type="AlphaFoldDB" id="A0A1X9NJC7"/>
<dbReference type="STRING" id="716816.BST96_08135"/>
<evidence type="ECO:0000313" key="2">
    <source>
        <dbReference type="Proteomes" id="UP000193450"/>
    </source>
</evidence>
<accession>A0A1X9NJC7</accession>
<evidence type="ECO:0000313" key="1">
    <source>
        <dbReference type="EMBL" id="ARN74093.1"/>
    </source>
</evidence>
<protein>
    <submittedName>
        <fullName evidence="1">Uncharacterized protein</fullName>
    </submittedName>
</protein>
<dbReference type="Proteomes" id="UP000193450">
    <property type="component" value="Chromosome"/>
</dbReference>
<name>A0A1X9NJC7_9GAMM</name>